<gene>
    <name evidence="2" type="ORF">OESDEN_19132</name>
</gene>
<evidence type="ECO:0000313" key="3">
    <source>
        <dbReference type="Proteomes" id="UP000053660"/>
    </source>
</evidence>
<organism evidence="2 3">
    <name type="scientific">Oesophagostomum dentatum</name>
    <name type="common">Nodular worm</name>
    <dbReference type="NCBI Taxonomy" id="61180"/>
    <lineage>
        <taxon>Eukaryota</taxon>
        <taxon>Metazoa</taxon>
        <taxon>Ecdysozoa</taxon>
        <taxon>Nematoda</taxon>
        <taxon>Chromadorea</taxon>
        <taxon>Rhabditida</taxon>
        <taxon>Rhabditina</taxon>
        <taxon>Rhabditomorpha</taxon>
        <taxon>Strongyloidea</taxon>
        <taxon>Strongylidae</taxon>
        <taxon>Oesophagostomum</taxon>
    </lineage>
</organism>
<feature type="non-terminal residue" evidence="2">
    <location>
        <position position="78"/>
    </location>
</feature>
<dbReference type="Proteomes" id="UP000053660">
    <property type="component" value="Unassembled WGS sequence"/>
</dbReference>
<reference evidence="2 3" key="1">
    <citation type="submission" date="2014-03" db="EMBL/GenBank/DDBJ databases">
        <title>Draft genome of the hookworm Oesophagostomum dentatum.</title>
        <authorList>
            <person name="Mitreva M."/>
        </authorList>
    </citation>
    <scope>NUCLEOTIDE SEQUENCE [LARGE SCALE GENOMIC DNA]</scope>
    <source>
        <strain evidence="2 3">OD-Hann</strain>
    </source>
</reference>
<proteinExistence type="predicted"/>
<keyword evidence="3" id="KW-1185">Reference proteome</keyword>
<dbReference type="EMBL" id="KN592955">
    <property type="protein sequence ID" value="KHJ81182.1"/>
    <property type="molecule type" value="Genomic_DNA"/>
</dbReference>
<evidence type="ECO:0000313" key="2">
    <source>
        <dbReference type="EMBL" id="KHJ81182.1"/>
    </source>
</evidence>
<dbReference type="AlphaFoldDB" id="A0A0B1SCE3"/>
<evidence type="ECO:0000256" key="1">
    <source>
        <dbReference type="SAM" id="MobiDB-lite"/>
    </source>
</evidence>
<protein>
    <submittedName>
        <fullName evidence="2">Uncharacterized protein</fullName>
    </submittedName>
</protein>
<name>A0A0B1SCE3_OESDE</name>
<accession>A0A0B1SCE3</accession>
<feature type="region of interest" description="Disordered" evidence="1">
    <location>
        <begin position="1"/>
        <end position="24"/>
    </location>
</feature>
<sequence>MRTPGAFHQQRQRQFTHGKVDAGRVARMAPPPVLDGRKFKTEDEIKKAINSFFKVQPIPLKERDQKAARELTTTGGCV</sequence>